<gene>
    <name evidence="5" type="ORF">HMPREF9488_00485</name>
</gene>
<organism evidence="5 6">
    <name type="scientific">Coprobacillus cateniformis</name>
    <dbReference type="NCBI Taxonomy" id="100884"/>
    <lineage>
        <taxon>Bacteria</taxon>
        <taxon>Bacillati</taxon>
        <taxon>Bacillota</taxon>
        <taxon>Erysipelotrichia</taxon>
        <taxon>Erysipelotrichales</taxon>
        <taxon>Coprobacillaceae</taxon>
        <taxon>Coprobacillus</taxon>
    </lineage>
</organism>
<dbReference type="SMART" id="SM00382">
    <property type="entry name" value="AAA"/>
    <property type="match status" value="1"/>
</dbReference>
<sequence>MLEVKDLSKAYKNVQALNHVNFHLKEGIYALLGPNGSGKSTLMNLLCQQLKPTTGKILWNEQEISKLGYSYYQILGYAPQQQGLYEEMSGLRFLTYMALLKDIPKKEIQQEVQRVAQLVNMQDHLTKKCRAYSGGMKQRLLVAQALLGNPLLLLFDEPTAGLDPKERVSLRNVFDKLSHNHILLIATHVVSDVETIAKEIIFLKKGEIVNSGSVNELLEEYCQPSLEDVYLDLFGDDEDVTVD</sequence>
<dbReference type="InterPro" id="IPR027417">
    <property type="entry name" value="P-loop_NTPase"/>
</dbReference>
<evidence type="ECO:0000313" key="6">
    <source>
        <dbReference type="Proteomes" id="UP000003157"/>
    </source>
</evidence>
<dbReference type="PANTHER" id="PTHR42939">
    <property type="entry name" value="ABC TRANSPORTER ATP-BINDING PROTEIN ALBC-RELATED"/>
    <property type="match status" value="1"/>
</dbReference>
<dbReference type="GO" id="GO:0005524">
    <property type="term" value="F:ATP binding"/>
    <property type="evidence" value="ECO:0007669"/>
    <property type="project" value="UniProtKB-KW"/>
</dbReference>
<dbReference type="eggNOG" id="COG1131">
    <property type="taxonomic scope" value="Bacteria"/>
</dbReference>
<accession>E7G6U7</accession>
<dbReference type="HOGENOM" id="CLU_000604_1_2_9"/>
<evidence type="ECO:0000256" key="3">
    <source>
        <dbReference type="ARBA" id="ARBA00022840"/>
    </source>
</evidence>
<dbReference type="AlphaFoldDB" id="E7G6U7"/>
<dbReference type="PROSITE" id="PS00211">
    <property type="entry name" value="ABC_TRANSPORTER_1"/>
    <property type="match status" value="1"/>
</dbReference>
<evidence type="ECO:0000256" key="2">
    <source>
        <dbReference type="ARBA" id="ARBA00022741"/>
    </source>
</evidence>
<proteinExistence type="predicted"/>
<dbReference type="EMBL" id="ADKX01000007">
    <property type="protein sequence ID" value="EFW06253.1"/>
    <property type="molecule type" value="Genomic_DNA"/>
</dbReference>
<dbReference type="SUPFAM" id="SSF52540">
    <property type="entry name" value="P-loop containing nucleoside triphosphate hydrolases"/>
    <property type="match status" value="1"/>
</dbReference>
<keyword evidence="6" id="KW-1185">Reference proteome</keyword>
<keyword evidence="2" id="KW-0547">Nucleotide-binding</keyword>
<dbReference type="Proteomes" id="UP000003157">
    <property type="component" value="Unassembled WGS sequence"/>
</dbReference>
<evidence type="ECO:0000313" key="5">
    <source>
        <dbReference type="EMBL" id="EFW06253.1"/>
    </source>
</evidence>
<name>E7G6U7_9FIRM</name>
<dbReference type="GeneID" id="78229107"/>
<dbReference type="OrthoDB" id="9775135at2"/>
<dbReference type="Pfam" id="PF00005">
    <property type="entry name" value="ABC_tran"/>
    <property type="match status" value="1"/>
</dbReference>
<dbReference type="PROSITE" id="PS50893">
    <property type="entry name" value="ABC_TRANSPORTER_2"/>
    <property type="match status" value="1"/>
</dbReference>
<keyword evidence="3" id="KW-0067">ATP-binding</keyword>
<evidence type="ECO:0000259" key="4">
    <source>
        <dbReference type="PROSITE" id="PS50893"/>
    </source>
</evidence>
<dbReference type="InterPro" id="IPR003593">
    <property type="entry name" value="AAA+_ATPase"/>
</dbReference>
<dbReference type="InterPro" id="IPR017871">
    <property type="entry name" value="ABC_transporter-like_CS"/>
</dbReference>
<evidence type="ECO:0000256" key="1">
    <source>
        <dbReference type="ARBA" id="ARBA00022448"/>
    </source>
</evidence>
<feature type="domain" description="ABC transporter" evidence="4">
    <location>
        <begin position="2"/>
        <end position="230"/>
    </location>
</feature>
<dbReference type="STRING" id="100884.GCA_000269565_01227"/>
<dbReference type="InterPro" id="IPR003439">
    <property type="entry name" value="ABC_transporter-like_ATP-bd"/>
</dbReference>
<reference evidence="5 6" key="1">
    <citation type="submission" date="2010-12" db="EMBL/GenBank/DDBJ databases">
        <title>The Genome Sequence of Coprobacillus sp. strain 29_1.</title>
        <authorList>
            <consortium name="The Broad Institute Genome Sequencing Platform"/>
            <person name="Earl A."/>
            <person name="Ward D."/>
            <person name="Feldgarden M."/>
            <person name="Gevers D."/>
            <person name="Daigneault M."/>
            <person name="Sibley C.D."/>
            <person name="White A."/>
            <person name="Strauss J."/>
            <person name="Allen-Vercoe E."/>
            <person name="Young S.K."/>
            <person name="Zeng Q."/>
            <person name="Gargeya S."/>
            <person name="Fitzgerald M."/>
            <person name="Haas B."/>
            <person name="Abouelleil A."/>
            <person name="Alvarado L."/>
            <person name="Arachchi H.M."/>
            <person name="Berlin A."/>
            <person name="Brown A."/>
            <person name="Chapman S.B."/>
            <person name="Chen Z."/>
            <person name="Dunbar C."/>
            <person name="Freedman E."/>
            <person name="Gearin G."/>
            <person name="Gellesch M."/>
            <person name="Goldberg J."/>
            <person name="Griggs A."/>
            <person name="Gujja S."/>
            <person name="Heilman E."/>
            <person name="Heiman D."/>
            <person name="Howarth C."/>
            <person name="Larson L."/>
            <person name="Lui A."/>
            <person name="MacDonald P.J.P."/>
            <person name="Mehta T."/>
            <person name="Montmayeur A."/>
            <person name="Murphy C."/>
            <person name="Neiman D."/>
            <person name="Pearson M."/>
            <person name="Priest M."/>
            <person name="Roberts A."/>
            <person name="Saif S."/>
            <person name="Shea T."/>
            <person name="Shenoy N."/>
            <person name="Sisk P."/>
            <person name="Stolte C."/>
            <person name="Sykes S."/>
            <person name="White J."/>
            <person name="Yandava C."/>
            <person name="Nusbaum C."/>
            <person name="Birren B."/>
        </authorList>
    </citation>
    <scope>NUCLEOTIDE SEQUENCE [LARGE SCALE GENOMIC DNA]</scope>
    <source>
        <strain evidence="5 6">29_1</strain>
    </source>
</reference>
<dbReference type="InterPro" id="IPR051782">
    <property type="entry name" value="ABC_Transporter_VariousFunc"/>
</dbReference>
<protein>
    <recommendedName>
        <fullName evidence="4">ABC transporter domain-containing protein</fullName>
    </recommendedName>
</protein>
<comment type="caution">
    <text evidence="5">The sequence shown here is derived from an EMBL/GenBank/DDBJ whole genome shotgun (WGS) entry which is preliminary data.</text>
</comment>
<keyword evidence="1" id="KW-0813">Transport</keyword>
<dbReference type="Gene3D" id="3.40.50.300">
    <property type="entry name" value="P-loop containing nucleotide triphosphate hydrolases"/>
    <property type="match status" value="1"/>
</dbReference>
<dbReference type="RefSeq" id="WP_008787606.1">
    <property type="nucleotide sequence ID" value="NZ_AKCB01000001.1"/>
</dbReference>
<dbReference type="PANTHER" id="PTHR42939:SF1">
    <property type="entry name" value="ABC TRANSPORTER ATP-BINDING PROTEIN ALBC-RELATED"/>
    <property type="match status" value="1"/>
</dbReference>
<dbReference type="GO" id="GO:0016887">
    <property type="term" value="F:ATP hydrolysis activity"/>
    <property type="evidence" value="ECO:0007669"/>
    <property type="project" value="InterPro"/>
</dbReference>